<organism evidence="1 3">
    <name type="scientific">Phocaeicola dorei</name>
    <dbReference type="NCBI Taxonomy" id="357276"/>
    <lineage>
        <taxon>Bacteria</taxon>
        <taxon>Pseudomonadati</taxon>
        <taxon>Bacteroidota</taxon>
        <taxon>Bacteroidia</taxon>
        <taxon>Bacteroidales</taxon>
        <taxon>Bacteroidaceae</taxon>
        <taxon>Phocaeicola</taxon>
    </lineage>
</organism>
<evidence type="ECO:0000313" key="2">
    <source>
        <dbReference type="EMBL" id="WHX09809.1"/>
    </source>
</evidence>
<reference evidence="1 3" key="1">
    <citation type="submission" date="2019-07" db="EMBL/GenBank/DDBJ databases">
        <title>Genome sequencing of Bacteroides dorei iSURF_12.</title>
        <authorList>
            <person name="Sevigny J.L."/>
            <person name="Ruoff K.L."/>
            <person name="Price C.E."/>
            <person name="Valls R.A."/>
            <person name="O'Toole G.A."/>
        </authorList>
    </citation>
    <scope>NUCLEOTIDE SEQUENCE [LARGE SCALE GENOMIC DNA]</scope>
    <source>
        <strain evidence="1 3">ANK132K_1B</strain>
    </source>
</reference>
<dbReference type="RefSeq" id="WP_146265111.1">
    <property type="nucleotide sequence ID" value="NZ_VOIF01000019.1"/>
</dbReference>
<dbReference type="AlphaFoldDB" id="A0A5C6L164"/>
<gene>
    <name evidence="1" type="ORF">FSA04_15325</name>
    <name evidence="2" type="ORF">QNN11_21810</name>
</gene>
<evidence type="ECO:0000313" key="3">
    <source>
        <dbReference type="Proteomes" id="UP000315833"/>
    </source>
</evidence>
<proteinExistence type="predicted"/>
<dbReference type="EMBL" id="VOIF01000019">
    <property type="protein sequence ID" value="TWV68873.1"/>
    <property type="molecule type" value="Genomic_DNA"/>
</dbReference>
<reference evidence="2" key="2">
    <citation type="journal article" date="2023" name="Nat. Commun.">
        <title>Identification of a novel Human Milk Oligosaccharides utilization cluster in the infant gut commensal Bacteroides dorei.</title>
        <authorList>
            <person name="Kijner S."/>
            <person name="Ennis D."/>
            <person name="Shmorak S."/>
            <person name="Florentin A."/>
            <person name="Yassour M."/>
        </authorList>
    </citation>
    <scope>NUCLEOTIDE SEQUENCE</scope>
    <source>
        <strain evidence="2">2</strain>
    </source>
</reference>
<evidence type="ECO:0000313" key="1">
    <source>
        <dbReference type="EMBL" id="TWV68873.1"/>
    </source>
</evidence>
<dbReference type="Proteomes" id="UP001177934">
    <property type="component" value="Chromosome"/>
</dbReference>
<protein>
    <submittedName>
        <fullName evidence="1">C4-dicarboxylate ABC transporter</fullName>
    </submittedName>
</protein>
<dbReference type="EMBL" id="CP126056">
    <property type="protein sequence ID" value="WHX09809.1"/>
    <property type="molecule type" value="Genomic_DNA"/>
</dbReference>
<name>A0A5C6L164_9BACT</name>
<accession>A0A5C6L164</accession>
<dbReference type="Proteomes" id="UP000315833">
    <property type="component" value="Unassembled WGS sequence"/>
</dbReference>
<sequence length="166" mass="19128">MKKVRQLLRSLSEAPLQAYLDNRVQLFDIIEMILSETGPAEIYISTFSTSEEFLRRIYRLKRRGQLIRATMLADLKASRKTVNLYTFIANVFDEVYLSENHSKVILIQNARWQVSICTSQNQTRGNRVESGIITTDPAVFIQLRERYAHIINTNAIQLDGLFNGTT</sequence>